<feature type="compositionally biased region" description="Acidic residues" evidence="5">
    <location>
        <begin position="577"/>
        <end position="593"/>
    </location>
</feature>
<feature type="compositionally biased region" description="Low complexity" evidence="5">
    <location>
        <begin position="155"/>
        <end position="165"/>
    </location>
</feature>
<dbReference type="InterPro" id="IPR000504">
    <property type="entry name" value="RRM_dom"/>
</dbReference>
<dbReference type="EMBL" id="VEPZ02000001">
    <property type="protein sequence ID" value="KAE8736339.1"/>
    <property type="molecule type" value="Genomic_DNA"/>
</dbReference>
<organism evidence="7 8">
    <name type="scientific">Hibiscus syriacus</name>
    <name type="common">Rose of Sharon</name>
    <dbReference type="NCBI Taxonomy" id="106335"/>
    <lineage>
        <taxon>Eukaryota</taxon>
        <taxon>Viridiplantae</taxon>
        <taxon>Streptophyta</taxon>
        <taxon>Embryophyta</taxon>
        <taxon>Tracheophyta</taxon>
        <taxon>Spermatophyta</taxon>
        <taxon>Magnoliopsida</taxon>
        <taxon>eudicotyledons</taxon>
        <taxon>Gunneridae</taxon>
        <taxon>Pentapetalae</taxon>
        <taxon>rosids</taxon>
        <taxon>malvids</taxon>
        <taxon>Malvales</taxon>
        <taxon>Malvaceae</taxon>
        <taxon>Malvoideae</taxon>
        <taxon>Hibiscus</taxon>
    </lineage>
</organism>
<dbReference type="Gene3D" id="3.30.70.330">
    <property type="match status" value="2"/>
</dbReference>
<reference evidence="7" key="1">
    <citation type="submission" date="2019-09" db="EMBL/GenBank/DDBJ databases">
        <title>Draft genome information of white flower Hibiscus syriacus.</title>
        <authorList>
            <person name="Kim Y.-M."/>
        </authorList>
    </citation>
    <scope>NUCLEOTIDE SEQUENCE [LARGE SCALE GENOMIC DNA]</scope>
    <source>
        <strain evidence="7">YM2019G1</strain>
    </source>
</reference>
<feature type="region of interest" description="Disordered" evidence="5">
    <location>
        <begin position="555"/>
        <end position="610"/>
    </location>
</feature>
<accession>A0A6A3DB98</accession>
<evidence type="ECO:0000256" key="2">
    <source>
        <dbReference type="ARBA" id="ARBA00022884"/>
    </source>
</evidence>
<evidence type="ECO:0000313" key="7">
    <source>
        <dbReference type="EMBL" id="KAE8736339.1"/>
    </source>
</evidence>
<dbReference type="Pfam" id="PF04059">
    <property type="entry name" value="RRM_2"/>
    <property type="match status" value="1"/>
</dbReference>
<evidence type="ECO:0000256" key="1">
    <source>
        <dbReference type="ARBA" id="ARBA00022737"/>
    </source>
</evidence>
<keyword evidence="8" id="KW-1185">Reference proteome</keyword>
<feature type="region of interest" description="Disordered" evidence="5">
    <location>
        <begin position="303"/>
        <end position="348"/>
    </location>
</feature>
<protein>
    <submittedName>
        <fullName evidence="7">Terminal EAR1-like 1, putative isoform 2</fullName>
    </submittedName>
</protein>
<dbReference type="GO" id="GO:0051321">
    <property type="term" value="P:meiotic cell cycle"/>
    <property type="evidence" value="ECO:0007669"/>
    <property type="project" value="UniProtKB-KW"/>
</dbReference>
<evidence type="ECO:0000259" key="6">
    <source>
        <dbReference type="PROSITE" id="PS50102"/>
    </source>
</evidence>
<dbReference type="InterPro" id="IPR035979">
    <property type="entry name" value="RBD_domain_sf"/>
</dbReference>
<keyword evidence="1" id="KW-0677">Repeat</keyword>
<name>A0A6A3DB98_HIBSY</name>
<dbReference type="InterPro" id="IPR034458">
    <property type="entry name" value="EAR1-like_RRM3"/>
</dbReference>
<dbReference type="FunFam" id="3.30.70.330:FF:001402">
    <property type="entry name" value="Terminal EAR1-like 1"/>
    <property type="match status" value="1"/>
</dbReference>
<dbReference type="SUPFAM" id="SSF54928">
    <property type="entry name" value="RNA-binding domain, RBD"/>
    <property type="match status" value="2"/>
</dbReference>
<dbReference type="AlphaFoldDB" id="A0A6A3DB98"/>
<evidence type="ECO:0000256" key="5">
    <source>
        <dbReference type="SAM" id="MobiDB-lite"/>
    </source>
</evidence>
<sequence>MAEAGPVGFPGNYLDPSAQEFWPAQKAVFQPQIPIFMPSELYYPYAAAPPLTVSFSGGVAQFHAAVPVPVPAPYVTGSMTVSPQPPLLPPSAAATRALVLTSVLCDVSESRVREELEVFGDVRAVQMERVGEGIVTVHFYDLRHAERALKEIRNQHMQQQKQQQQPLLVQPGTNQGSPTRVLHCLGTVVVFNLDPGVSNSELRDIFQAYGPVKELRETPLKKHQKFVEFYDVRDAAKALREMNGKEINGKQVVIEFSRPGGYSRKFFNANTASNITPFKAYTHNIPLTPSKYNHPPLLPPIAPRFSNRYSPNTHRRFLSRSQSPTKKVTDSSKGNPNANDKNRSSVGTMVVGGGAAAAKKTAKKCQNNQSTQRISNGAKQQCRGRPWKGEQERKFDPRFLISKEAMAESDCQDSRTTVMIKNIPNKYSQKLLLNMLDNHCIHCNEQTVNAGDDQPLSSYDFVYLPIDFNNKCNVGYGFVNMTSPKATWRLYKAFHHQHWEVFNSRKICEVTYARVQGLQALKEHFRNSKFPCEMDHYLPVVFAPPRDGKLLTEPVPVVGEKQQHRSIINGPSPKPDEEQDEEDEERSVDENSSDDNPHDGCGDVGNDTLN</sequence>
<gene>
    <name evidence="7" type="ORF">F3Y22_tig00000002pilonHSYRG00061</name>
</gene>
<feature type="compositionally biased region" description="Polar residues" evidence="5">
    <location>
        <begin position="365"/>
        <end position="379"/>
    </location>
</feature>
<feature type="region of interest" description="Disordered" evidence="5">
    <location>
        <begin position="362"/>
        <end position="389"/>
    </location>
</feature>
<dbReference type="GO" id="GO:0003723">
    <property type="term" value="F:RNA binding"/>
    <property type="evidence" value="ECO:0007669"/>
    <property type="project" value="UniProtKB-UniRule"/>
</dbReference>
<dbReference type="InterPro" id="IPR012677">
    <property type="entry name" value="Nucleotide-bd_a/b_plait_sf"/>
</dbReference>
<comment type="caution">
    <text evidence="7">The sequence shown here is derived from an EMBL/GenBank/DDBJ whole genome shotgun (WGS) entry which is preliminary data.</text>
</comment>
<dbReference type="CDD" id="cd12530">
    <property type="entry name" value="RRM3_EAR1_like"/>
    <property type="match status" value="1"/>
</dbReference>
<feature type="region of interest" description="Disordered" evidence="5">
    <location>
        <begin position="155"/>
        <end position="174"/>
    </location>
</feature>
<dbReference type="InterPro" id="IPR007201">
    <property type="entry name" value="Mei2-like_Rrm_C"/>
</dbReference>
<evidence type="ECO:0000313" key="8">
    <source>
        <dbReference type="Proteomes" id="UP000436088"/>
    </source>
</evidence>
<dbReference type="PROSITE" id="PS50102">
    <property type="entry name" value="RRM"/>
    <property type="match status" value="2"/>
</dbReference>
<dbReference type="PANTHER" id="PTHR23189">
    <property type="entry name" value="RNA RECOGNITION MOTIF-CONTAINING"/>
    <property type="match status" value="1"/>
</dbReference>
<dbReference type="SMART" id="SM00360">
    <property type="entry name" value="RRM"/>
    <property type="match status" value="2"/>
</dbReference>
<dbReference type="FunFam" id="3.30.70.330:FF:000101">
    <property type="entry name" value="Protein MEI2-like 1"/>
    <property type="match status" value="1"/>
</dbReference>
<feature type="compositionally biased region" description="Polar residues" evidence="5">
    <location>
        <begin position="319"/>
        <end position="339"/>
    </location>
</feature>
<proteinExistence type="predicted"/>
<feature type="domain" description="RRM" evidence="6">
    <location>
        <begin position="186"/>
        <end position="259"/>
    </location>
</feature>
<dbReference type="Pfam" id="PF00076">
    <property type="entry name" value="RRM_1"/>
    <property type="match status" value="1"/>
</dbReference>
<evidence type="ECO:0000256" key="3">
    <source>
        <dbReference type="ARBA" id="ARBA00023254"/>
    </source>
</evidence>
<keyword evidence="2 4" id="KW-0694">RNA-binding</keyword>
<keyword evidence="3" id="KW-0469">Meiosis</keyword>
<evidence type="ECO:0000256" key="4">
    <source>
        <dbReference type="PROSITE-ProRule" id="PRU00176"/>
    </source>
</evidence>
<dbReference type="Proteomes" id="UP000436088">
    <property type="component" value="Unassembled WGS sequence"/>
</dbReference>
<feature type="domain" description="RRM" evidence="6">
    <location>
        <begin position="96"/>
        <end position="174"/>
    </location>
</feature>